<sequence>MSVPPDYVVGAGDVLEISVWKEEGLTKQALVRPDGGITFPLIGDMQAGGLTVHQIRSAIAERLSEFLAEPEVSVSLINLNQNIYVVGRVNKPGEFVTPHRVSVMQALSLAGGLTPFADTDDIRIIRRIGEKEVALPFDYDAVADGNALEQNILLQRGDVVVVP</sequence>
<organism evidence="4 5">
    <name type="scientific">Methylocaldum marinum</name>
    <dbReference type="NCBI Taxonomy" id="1432792"/>
    <lineage>
        <taxon>Bacteria</taxon>
        <taxon>Pseudomonadati</taxon>
        <taxon>Pseudomonadota</taxon>
        <taxon>Gammaproteobacteria</taxon>
        <taxon>Methylococcales</taxon>
        <taxon>Methylococcaceae</taxon>
        <taxon>Methylocaldum</taxon>
    </lineage>
</organism>
<reference evidence="4 5" key="1">
    <citation type="submission" date="2016-12" db="EMBL/GenBank/DDBJ databases">
        <title>Genome sequencing of Methylocaldum marinum.</title>
        <authorList>
            <person name="Takeuchi M."/>
            <person name="Kamagata Y."/>
            <person name="Hiraoka S."/>
            <person name="Oshima K."/>
            <person name="Hattori M."/>
            <person name="Iwasaki W."/>
        </authorList>
    </citation>
    <scope>NUCLEOTIDE SEQUENCE [LARGE SCALE GENOMIC DNA]</scope>
    <source>
        <strain evidence="4 5">S8</strain>
    </source>
</reference>
<dbReference type="InterPro" id="IPR019554">
    <property type="entry name" value="Soluble_ligand-bd"/>
</dbReference>
<evidence type="ECO:0000313" key="4">
    <source>
        <dbReference type="EMBL" id="BBA33722.1"/>
    </source>
</evidence>
<name>A0A250KQA9_9GAMM</name>
<evidence type="ECO:0000259" key="2">
    <source>
        <dbReference type="Pfam" id="PF02563"/>
    </source>
</evidence>
<dbReference type="GO" id="GO:0015159">
    <property type="term" value="F:polysaccharide transmembrane transporter activity"/>
    <property type="evidence" value="ECO:0007669"/>
    <property type="project" value="InterPro"/>
</dbReference>
<evidence type="ECO:0000313" key="5">
    <source>
        <dbReference type="Proteomes" id="UP000266313"/>
    </source>
</evidence>
<dbReference type="Gene3D" id="3.10.560.10">
    <property type="entry name" value="Outer membrane lipoprotein wza domain like"/>
    <property type="match status" value="1"/>
</dbReference>
<dbReference type="PANTHER" id="PTHR33619">
    <property type="entry name" value="POLYSACCHARIDE EXPORT PROTEIN GFCE-RELATED"/>
    <property type="match status" value="1"/>
</dbReference>
<dbReference type="Proteomes" id="UP000266313">
    <property type="component" value="Chromosome"/>
</dbReference>
<dbReference type="RefSeq" id="WP_170161005.1">
    <property type="nucleotide sequence ID" value="NZ_AP017928.1"/>
</dbReference>
<dbReference type="EMBL" id="AP017928">
    <property type="protein sequence ID" value="BBA33722.1"/>
    <property type="molecule type" value="Genomic_DNA"/>
</dbReference>
<dbReference type="InterPro" id="IPR003715">
    <property type="entry name" value="Poly_export_N"/>
</dbReference>
<evidence type="ECO:0000256" key="1">
    <source>
        <dbReference type="ARBA" id="ARBA00022729"/>
    </source>
</evidence>
<dbReference type="Pfam" id="PF02563">
    <property type="entry name" value="Poly_export"/>
    <property type="match status" value="1"/>
</dbReference>
<protein>
    <submittedName>
        <fullName evidence="4">Uncharacterized protein</fullName>
    </submittedName>
</protein>
<keyword evidence="5" id="KW-1185">Reference proteome</keyword>
<dbReference type="AlphaFoldDB" id="A0A250KQA9"/>
<keyword evidence="1" id="KW-0732">Signal</keyword>
<feature type="domain" description="Polysaccharide export protein N-terminal" evidence="2">
    <location>
        <begin position="3"/>
        <end position="76"/>
    </location>
</feature>
<dbReference type="Pfam" id="PF10531">
    <property type="entry name" value="SLBB"/>
    <property type="match status" value="1"/>
</dbReference>
<dbReference type="InterPro" id="IPR049712">
    <property type="entry name" value="Poly_export"/>
</dbReference>
<accession>A0A250KQA9</accession>
<feature type="domain" description="Soluble ligand binding" evidence="3">
    <location>
        <begin position="83"/>
        <end position="131"/>
    </location>
</feature>
<proteinExistence type="predicted"/>
<dbReference type="PANTHER" id="PTHR33619:SF3">
    <property type="entry name" value="POLYSACCHARIDE EXPORT PROTEIN GFCE-RELATED"/>
    <property type="match status" value="1"/>
</dbReference>
<evidence type="ECO:0000259" key="3">
    <source>
        <dbReference type="Pfam" id="PF10531"/>
    </source>
</evidence>
<gene>
    <name evidence="4" type="ORF">sS8_1765</name>
</gene>
<dbReference type="KEGG" id="mmai:sS8_1765"/>